<protein>
    <submittedName>
        <fullName evidence="3">Uncharacterized protein</fullName>
    </submittedName>
</protein>
<evidence type="ECO:0000313" key="4">
    <source>
        <dbReference type="Proteomes" id="UP000316196"/>
    </source>
</evidence>
<feature type="compositionally biased region" description="Polar residues" evidence="1">
    <location>
        <begin position="7"/>
        <end position="19"/>
    </location>
</feature>
<evidence type="ECO:0000313" key="3">
    <source>
        <dbReference type="EMBL" id="TQL62435.1"/>
    </source>
</evidence>
<dbReference type="SUPFAM" id="SSF82171">
    <property type="entry name" value="DPP6 N-terminal domain-like"/>
    <property type="match status" value="1"/>
</dbReference>
<dbReference type="OrthoDB" id="3729395at2"/>
<feature type="transmembrane region" description="Helical" evidence="2">
    <location>
        <begin position="88"/>
        <end position="107"/>
    </location>
</feature>
<dbReference type="Proteomes" id="UP000316196">
    <property type="component" value="Unassembled WGS sequence"/>
</dbReference>
<dbReference type="AlphaFoldDB" id="A0A542ZPZ1"/>
<keyword evidence="2" id="KW-1133">Transmembrane helix</keyword>
<accession>A0A542ZPZ1</accession>
<keyword evidence="2" id="KW-0812">Transmembrane</keyword>
<organism evidence="3 4">
    <name type="scientific">Propioniferax innocua</name>
    <dbReference type="NCBI Taxonomy" id="1753"/>
    <lineage>
        <taxon>Bacteria</taxon>
        <taxon>Bacillati</taxon>
        <taxon>Actinomycetota</taxon>
        <taxon>Actinomycetes</taxon>
        <taxon>Propionibacteriales</taxon>
        <taxon>Propionibacteriaceae</taxon>
        <taxon>Propioniferax</taxon>
    </lineage>
</organism>
<comment type="caution">
    <text evidence="3">The sequence shown here is derived from an EMBL/GenBank/DDBJ whole genome shotgun (WGS) entry which is preliminary data.</text>
</comment>
<evidence type="ECO:0000256" key="2">
    <source>
        <dbReference type="SAM" id="Phobius"/>
    </source>
</evidence>
<dbReference type="RefSeq" id="WP_142092286.1">
    <property type="nucleotide sequence ID" value="NZ_BAAAMD010000003.1"/>
</dbReference>
<keyword evidence="4" id="KW-1185">Reference proteome</keyword>
<name>A0A542ZPZ1_9ACTN</name>
<dbReference type="EMBL" id="VFOR01000001">
    <property type="protein sequence ID" value="TQL62435.1"/>
    <property type="molecule type" value="Genomic_DNA"/>
</dbReference>
<feature type="region of interest" description="Disordered" evidence="1">
    <location>
        <begin position="1"/>
        <end position="79"/>
    </location>
</feature>
<reference evidence="3 4" key="1">
    <citation type="submission" date="2019-06" db="EMBL/GenBank/DDBJ databases">
        <title>Sequencing the genomes of 1000 actinobacteria strains.</title>
        <authorList>
            <person name="Klenk H.-P."/>
        </authorList>
    </citation>
    <scope>NUCLEOTIDE SEQUENCE [LARGE SCALE GENOMIC DNA]</scope>
    <source>
        <strain evidence="3 4">DSM 8251</strain>
    </source>
</reference>
<keyword evidence="2" id="KW-0472">Membrane</keyword>
<evidence type="ECO:0000256" key="1">
    <source>
        <dbReference type="SAM" id="MobiDB-lite"/>
    </source>
</evidence>
<gene>
    <name evidence="3" type="ORF">FB460_0210</name>
</gene>
<proteinExistence type="predicted"/>
<sequence length="462" mass="48734">MNKEHASPSQPNTAATSARSGAPTGSMPVWAQGDDRFWPEPGRTSPPPVSSPEIDFTTPKDPAPQQMPPRGGRRGGRRKGGLPDMIRWILPVIALAVVAALGGIHLWRSNSPMTEPPPASQGTNRVLNRPAPPGWTPELAWHQNIATTPAVSVLMNRVAFVQDGRLTVVDGDSGSEEFISPPLQLSPNAVPVISRIAGRPVVGVQDGSVLTLWPLPSPNGAAGTRITLPLNAQVFGQSGGLLVSTGNGSWRLTKELELEPLNLPGQHVALGVNGDGELLSAPLENSWTFTDREDHSRQVEIIDKPEGTVGGMKIAWSSRGVVAAWGEMRDRSRRTVGLYSADTGDLLAQGRLSAQQVADGMPLTVSEHATHAAAGPLLADLQTGDVQVVPGWSTVMSNDVGMYGTVNGTRQFWTAKGGVTELRPGTGVPWGVSNSGLAIVVDTNTDGSFAIGGLRPDPNHPR</sequence>